<evidence type="ECO:0000313" key="12">
    <source>
        <dbReference type="Proteomes" id="UP000003374"/>
    </source>
</evidence>
<dbReference type="STRING" id="314278.NB231_15778"/>
<organism evidence="11 12">
    <name type="scientific">Nitrococcus mobilis Nb-231</name>
    <dbReference type="NCBI Taxonomy" id="314278"/>
    <lineage>
        <taxon>Bacteria</taxon>
        <taxon>Pseudomonadati</taxon>
        <taxon>Pseudomonadota</taxon>
        <taxon>Gammaproteobacteria</taxon>
        <taxon>Chromatiales</taxon>
        <taxon>Ectothiorhodospiraceae</taxon>
        <taxon>Nitrococcus</taxon>
    </lineage>
</organism>
<keyword evidence="9 10" id="KW-0131">Cell cycle</keyword>
<dbReference type="InterPro" id="IPR003400">
    <property type="entry name" value="ExbD"/>
</dbReference>
<keyword evidence="7 10" id="KW-1133">Transmembrane helix</keyword>
<comment type="subcellular location">
    <subcellularLocation>
        <location evidence="10">Cell inner membrane</location>
        <topology evidence="10">Single-pass membrane protein</topology>
    </subcellularLocation>
    <subcellularLocation>
        <location evidence="1">Cell membrane</location>
        <topology evidence="1">Single-pass membrane protein</topology>
    </subcellularLocation>
</comment>
<proteinExistence type="inferred from homology"/>
<dbReference type="Gene3D" id="3.30.420.270">
    <property type="match status" value="1"/>
</dbReference>
<sequence length="142" mass="15863">MNPRRYRRRVLAEINVVPYIDVSLVLLVIFMVTAPLLYQGVKVNLPQANAEPIPPQQDEPLIVGLDRDGNYYLNIGENPKAALTAMSMLTKVAAVMRQRPKTQVLIRGDKQVAYGKIVVMMAQLQQAGVARVGLMTHPPMER</sequence>
<evidence type="ECO:0000256" key="2">
    <source>
        <dbReference type="ARBA" id="ARBA00005811"/>
    </source>
</evidence>
<keyword evidence="5 10" id="KW-0132">Cell division</keyword>
<dbReference type="Pfam" id="PF02472">
    <property type="entry name" value="ExbD"/>
    <property type="match status" value="1"/>
</dbReference>
<reference evidence="11 12" key="1">
    <citation type="submission" date="2006-02" db="EMBL/GenBank/DDBJ databases">
        <authorList>
            <person name="Waterbury J."/>
            <person name="Ferriera S."/>
            <person name="Johnson J."/>
            <person name="Kravitz S."/>
            <person name="Halpern A."/>
            <person name="Remington K."/>
            <person name="Beeson K."/>
            <person name="Tran B."/>
            <person name="Rogers Y.-H."/>
            <person name="Friedman R."/>
            <person name="Venter J.C."/>
        </authorList>
    </citation>
    <scope>NUCLEOTIDE SEQUENCE [LARGE SCALE GENOMIC DNA]</scope>
    <source>
        <strain evidence="11 12">Nb-231</strain>
    </source>
</reference>
<comment type="caution">
    <text evidence="11">The sequence shown here is derived from an EMBL/GenBank/DDBJ whole genome shotgun (WGS) entry which is preliminary data.</text>
</comment>
<comment type="subunit">
    <text evidence="10">The Tol-Pal system is composed of five core proteins: the inner membrane proteins TolA, TolQ and TolR, the periplasmic protein TolB and the outer membrane protein Pal. They form a network linking the inner and outer membranes and the peptidoglycan layer.</text>
</comment>
<evidence type="ECO:0000256" key="4">
    <source>
        <dbReference type="ARBA" id="ARBA00022519"/>
    </source>
</evidence>
<dbReference type="PANTHER" id="PTHR30558">
    <property type="entry name" value="EXBD MEMBRANE COMPONENT OF PMF-DRIVEN MACROMOLECULE IMPORT SYSTEM"/>
    <property type="match status" value="1"/>
</dbReference>
<dbReference type="NCBIfam" id="TIGR02801">
    <property type="entry name" value="tolR"/>
    <property type="match status" value="1"/>
</dbReference>
<dbReference type="eggNOG" id="COG0848">
    <property type="taxonomic scope" value="Bacteria"/>
</dbReference>
<dbReference type="EMBL" id="AAOF01000001">
    <property type="protein sequence ID" value="EAR23294.1"/>
    <property type="molecule type" value="Genomic_DNA"/>
</dbReference>
<evidence type="ECO:0000256" key="6">
    <source>
        <dbReference type="ARBA" id="ARBA00022692"/>
    </source>
</evidence>
<dbReference type="GO" id="GO:0005886">
    <property type="term" value="C:plasma membrane"/>
    <property type="evidence" value="ECO:0007669"/>
    <property type="project" value="UniProtKB-SubCell"/>
</dbReference>
<evidence type="ECO:0000256" key="3">
    <source>
        <dbReference type="ARBA" id="ARBA00022475"/>
    </source>
</evidence>
<dbReference type="HOGENOM" id="CLU_085305_1_3_6"/>
<keyword evidence="8 10" id="KW-0472">Membrane</keyword>
<dbReference type="GO" id="GO:0051301">
    <property type="term" value="P:cell division"/>
    <property type="evidence" value="ECO:0007669"/>
    <property type="project" value="UniProtKB-UniRule"/>
</dbReference>
<keyword evidence="12" id="KW-1185">Reference proteome</keyword>
<gene>
    <name evidence="10" type="primary">tolR</name>
    <name evidence="11" type="ORF">NB231_15778</name>
</gene>
<evidence type="ECO:0000256" key="1">
    <source>
        <dbReference type="ARBA" id="ARBA00004162"/>
    </source>
</evidence>
<comment type="function">
    <text evidence="10">Part of the Tol-Pal system, which plays a role in outer membrane invagination during cell division and is important for maintaining outer membrane integrity.</text>
</comment>
<protein>
    <recommendedName>
        <fullName evidence="10">Tol-Pal system protein TolR</fullName>
    </recommendedName>
</protein>
<dbReference type="InterPro" id="IPR014168">
    <property type="entry name" value="Tol-Pal_TolR"/>
</dbReference>
<evidence type="ECO:0000313" key="11">
    <source>
        <dbReference type="EMBL" id="EAR23294.1"/>
    </source>
</evidence>
<evidence type="ECO:0000256" key="8">
    <source>
        <dbReference type="ARBA" id="ARBA00023136"/>
    </source>
</evidence>
<dbReference type="Proteomes" id="UP000003374">
    <property type="component" value="Unassembled WGS sequence"/>
</dbReference>
<dbReference type="PANTHER" id="PTHR30558:SF7">
    <property type="entry name" value="TOL-PAL SYSTEM PROTEIN TOLR"/>
    <property type="match status" value="1"/>
</dbReference>
<evidence type="ECO:0000256" key="7">
    <source>
        <dbReference type="ARBA" id="ARBA00022989"/>
    </source>
</evidence>
<dbReference type="AlphaFoldDB" id="A4BLV6"/>
<evidence type="ECO:0000256" key="5">
    <source>
        <dbReference type="ARBA" id="ARBA00022618"/>
    </source>
</evidence>
<dbReference type="HAMAP" id="MF_02203">
    <property type="entry name" value="TolR"/>
    <property type="match status" value="1"/>
</dbReference>
<dbReference type="GO" id="GO:0022857">
    <property type="term" value="F:transmembrane transporter activity"/>
    <property type="evidence" value="ECO:0007669"/>
    <property type="project" value="InterPro"/>
</dbReference>
<name>A4BLV6_9GAMM</name>
<comment type="similarity">
    <text evidence="2 10">Belongs to the ExbD/TolR family.</text>
</comment>
<keyword evidence="4 10" id="KW-0997">Cell inner membrane</keyword>
<evidence type="ECO:0000256" key="9">
    <source>
        <dbReference type="ARBA" id="ARBA00023306"/>
    </source>
</evidence>
<evidence type="ECO:0000256" key="10">
    <source>
        <dbReference type="HAMAP-Rule" id="MF_02203"/>
    </source>
</evidence>
<keyword evidence="6 10" id="KW-0812">Transmembrane</keyword>
<accession>A4BLV6</accession>
<feature type="transmembrane region" description="Helical" evidence="10">
    <location>
        <begin position="16"/>
        <end position="38"/>
    </location>
</feature>
<dbReference type="GO" id="GO:0015031">
    <property type="term" value="P:protein transport"/>
    <property type="evidence" value="ECO:0007669"/>
    <property type="project" value="InterPro"/>
</dbReference>
<keyword evidence="3 10" id="KW-1003">Cell membrane</keyword>